<organism evidence="4 5">
    <name type="scientific">Mycolicibacterium celeriflavum</name>
    <name type="common">Mycobacterium celeriflavum</name>
    <dbReference type="NCBI Taxonomy" id="1249101"/>
    <lineage>
        <taxon>Bacteria</taxon>
        <taxon>Bacillati</taxon>
        <taxon>Actinomycetota</taxon>
        <taxon>Actinomycetes</taxon>
        <taxon>Mycobacteriales</taxon>
        <taxon>Mycobacteriaceae</taxon>
        <taxon>Mycolicibacterium</taxon>
    </lineage>
</organism>
<feature type="domain" description="Guanylate cyclase" evidence="3">
    <location>
        <begin position="1"/>
        <end position="131"/>
    </location>
</feature>
<dbReference type="GO" id="GO:0005524">
    <property type="term" value="F:ATP binding"/>
    <property type="evidence" value="ECO:0007669"/>
    <property type="project" value="UniProtKB-KW"/>
</dbReference>
<evidence type="ECO:0000256" key="1">
    <source>
        <dbReference type="ARBA" id="ARBA00022741"/>
    </source>
</evidence>
<evidence type="ECO:0000256" key="2">
    <source>
        <dbReference type="ARBA" id="ARBA00022840"/>
    </source>
</evidence>
<dbReference type="Gene3D" id="3.30.70.1230">
    <property type="entry name" value="Nucleotide cyclase"/>
    <property type="match status" value="1"/>
</dbReference>
<dbReference type="PANTHER" id="PTHR16305">
    <property type="entry name" value="TESTICULAR SOLUBLE ADENYLYL CYCLASE"/>
    <property type="match status" value="1"/>
</dbReference>
<dbReference type="GO" id="GO:0035556">
    <property type="term" value="P:intracellular signal transduction"/>
    <property type="evidence" value="ECO:0007669"/>
    <property type="project" value="InterPro"/>
</dbReference>
<dbReference type="PANTHER" id="PTHR16305:SF28">
    <property type="entry name" value="GUANYLATE CYCLASE DOMAIN-CONTAINING PROTEIN"/>
    <property type="match status" value="1"/>
</dbReference>
<dbReference type="SUPFAM" id="SSF52540">
    <property type="entry name" value="P-loop containing nucleoside triphosphate hydrolases"/>
    <property type="match status" value="1"/>
</dbReference>
<dbReference type="InterPro" id="IPR001054">
    <property type="entry name" value="A/G_cyclase"/>
</dbReference>
<dbReference type="InterPro" id="IPR027417">
    <property type="entry name" value="P-loop_NTPase"/>
</dbReference>
<dbReference type="Pfam" id="PF13191">
    <property type="entry name" value="AAA_16"/>
    <property type="match status" value="1"/>
</dbReference>
<dbReference type="AlphaFoldDB" id="A0A7I7RKE3"/>
<name>A0A7I7RKE3_MYCCF</name>
<dbReference type="KEGG" id="mcee:MCEL_28860"/>
<proteinExistence type="predicted"/>
<dbReference type="PROSITE" id="PS50125">
    <property type="entry name" value="GUANYLATE_CYCLASE_2"/>
    <property type="match status" value="1"/>
</dbReference>
<gene>
    <name evidence="4" type="ORF">MCEL_28860</name>
</gene>
<protein>
    <submittedName>
        <fullName evidence="4">Cyclase</fullName>
    </submittedName>
</protein>
<dbReference type="Proteomes" id="UP000466431">
    <property type="component" value="Chromosome"/>
</dbReference>
<evidence type="ECO:0000259" key="3">
    <source>
        <dbReference type="PROSITE" id="PS50125"/>
    </source>
</evidence>
<dbReference type="SMART" id="SM00044">
    <property type="entry name" value="CYCc"/>
    <property type="match status" value="1"/>
</dbReference>
<dbReference type="GO" id="GO:0005737">
    <property type="term" value="C:cytoplasm"/>
    <property type="evidence" value="ECO:0007669"/>
    <property type="project" value="TreeGrafter"/>
</dbReference>
<dbReference type="InterPro" id="IPR029787">
    <property type="entry name" value="Nucleotide_cyclase"/>
</dbReference>
<dbReference type="Pfam" id="PF00211">
    <property type="entry name" value="Guanylate_cyc"/>
    <property type="match status" value="1"/>
</dbReference>
<keyword evidence="1" id="KW-0547">Nucleotide-binding</keyword>
<sequence length="1017" mass="110142">MLFADVVGSMQLAARLDAERLQEIMHELFNRAGAVVQRYQGTVDKFTGDGLMALFGAPRALEDHALRACIAALEIQSAARELAEEVRNRDGVALYLRVGLNSGEVIAGEIGSGPGSYTAIGHPVGMAQRMEAAAASGVALCSMSTARLVEDAARLGPIRKFAVKGSDTRVQARELLAVESDRIVLGRNEAMMLGRDAEMDRLRTLLAARRGSLVGIVGAPGLGKSRLIREFSAIAADDGARVVVARCEAHTTQLAFRAVTRLLRAMFDVQAQSDDDARQQTLAACAGLEPYSTDAQILFDAMGIADPSAPAVNVGVDGRRRRLVEMMGRAVRAHPTRFVFVLDDAHWIDEPSDAVLADFAATLAQTTSIFVTTYRPEFHGALHRQSQHTLTLEPLTNPKALELLGQLLGTDPSLVGVADRIAEAAAGYPFFIEEIVRDLAGRSVLSGSRGSYRLVANIGEITVPATVQAVLAARIDRLSADAKAILNSAAVIGTRFDVDTLRVLRPGALTPDLAELVSAELIDQTEFVPRQRYCFHHPLVRTVAYDSQLSGTRSRAHRRLATAIEARDPSATEENAALIATHLEAAGELSDAYRWHMRAAEWLRPRDVRAARAEWDSARRVADQLPDDHLDVIAMRVAPRTMLMSTLLYVGDASDTDELFEEFRELAIAAGDHKSLALGTAGRIFSLTVNGFRIRDAAAMLPHLDALAASLDIDAETRAIILNSLGYAHFANCDFEAALRAVNAITDVIPDVPPVEVAPAVILRGVIEVCLGNPEVGRRHLEEGARQARSLPAVNYSAVQVYWALLVALGLREAADLVDSTRDVLSRAEAFGDACGIIIAQWAYGTVLLRAGEENREEAVDVLRRARTNTMKYRVGVVGLTTVICDLARDAARRGAKDEAIGELRALRSQSSGCSPVFGVVANEALVELLTERGTVDDLAEAHRIVQQWQDERPGIPALDLWWLKCRALLARAEDRSAAYAELAARYLELCESLDARGRLDEAHRLADESTVQAGIV</sequence>
<dbReference type="InterPro" id="IPR041664">
    <property type="entry name" value="AAA_16"/>
</dbReference>
<dbReference type="GO" id="GO:0009190">
    <property type="term" value="P:cyclic nucleotide biosynthetic process"/>
    <property type="evidence" value="ECO:0007669"/>
    <property type="project" value="InterPro"/>
</dbReference>
<keyword evidence="2" id="KW-0067">ATP-binding</keyword>
<reference evidence="4 5" key="1">
    <citation type="journal article" date="2019" name="Emerg. Microbes Infect.">
        <title>Comprehensive subspecies identification of 175 nontuberculous mycobacteria species based on 7547 genomic profiles.</title>
        <authorList>
            <person name="Matsumoto Y."/>
            <person name="Kinjo T."/>
            <person name="Motooka D."/>
            <person name="Nabeya D."/>
            <person name="Jung N."/>
            <person name="Uechi K."/>
            <person name="Horii T."/>
            <person name="Iida T."/>
            <person name="Fujita J."/>
            <person name="Nakamura S."/>
        </authorList>
    </citation>
    <scope>NUCLEOTIDE SEQUENCE [LARGE SCALE GENOMIC DNA]</scope>
    <source>
        <strain evidence="4 5">JCM 18439</strain>
    </source>
</reference>
<dbReference type="Gene3D" id="3.40.50.300">
    <property type="entry name" value="P-loop containing nucleotide triphosphate hydrolases"/>
    <property type="match status" value="1"/>
</dbReference>
<accession>A0A7I7RKE3</accession>
<dbReference type="CDD" id="cd07302">
    <property type="entry name" value="CHD"/>
    <property type="match status" value="1"/>
</dbReference>
<dbReference type="SUPFAM" id="SSF55073">
    <property type="entry name" value="Nucleotide cyclase"/>
    <property type="match status" value="1"/>
</dbReference>
<evidence type="ECO:0000313" key="5">
    <source>
        <dbReference type="Proteomes" id="UP000466431"/>
    </source>
</evidence>
<dbReference type="GO" id="GO:0004016">
    <property type="term" value="F:adenylate cyclase activity"/>
    <property type="evidence" value="ECO:0007669"/>
    <property type="project" value="TreeGrafter"/>
</dbReference>
<keyword evidence="5" id="KW-1185">Reference proteome</keyword>
<evidence type="ECO:0000313" key="4">
    <source>
        <dbReference type="EMBL" id="BBY44591.1"/>
    </source>
</evidence>
<dbReference type="EMBL" id="AP022591">
    <property type="protein sequence ID" value="BBY44591.1"/>
    <property type="molecule type" value="Genomic_DNA"/>
</dbReference>